<evidence type="ECO:0000313" key="3">
    <source>
        <dbReference type="Proteomes" id="UP001597183"/>
    </source>
</evidence>
<dbReference type="Pfam" id="PF13489">
    <property type="entry name" value="Methyltransf_23"/>
    <property type="match status" value="1"/>
</dbReference>
<accession>A0ABW4A266</accession>
<evidence type="ECO:0000256" key="1">
    <source>
        <dbReference type="ARBA" id="ARBA00022679"/>
    </source>
</evidence>
<dbReference type="CDD" id="cd02440">
    <property type="entry name" value="AdoMet_MTases"/>
    <property type="match status" value="1"/>
</dbReference>
<dbReference type="InterPro" id="IPR029063">
    <property type="entry name" value="SAM-dependent_MTases_sf"/>
</dbReference>
<keyword evidence="3" id="KW-1185">Reference proteome</keyword>
<dbReference type="SUPFAM" id="SSF53335">
    <property type="entry name" value="S-adenosyl-L-methionine-dependent methyltransferases"/>
    <property type="match status" value="1"/>
</dbReference>
<dbReference type="EMBL" id="JBHTMK010000005">
    <property type="protein sequence ID" value="MFD1364604.1"/>
    <property type="molecule type" value="Genomic_DNA"/>
</dbReference>
<gene>
    <name evidence="2" type="ORF">ACFQ5G_04505</name>
</gene>
<dbReference type="PANTHER" id="PTHR43861">
    <property type="entry name" value="TRANS-ACONITATE 2-METHYLTRANSFERASE-RELATED"/>
    <property type="match status" value="1"/>
</dbReference>
<dbReference type="Gene3D" id="3.40.50.150">
    <property type="entry name" value="Vaccinia Virus protein VP39"/>
    <property type="match status" value="1"/>
</dbReference>
<keyword evidence="2" id="KW-0489">Methyltransferase</keyword>
<dbReference type="PANTHER" id="PTHR43861:SF3">
    <property type="entry name" value="PUTATIVE (AFU_ORTHOLOGUE AFUA_2G14390)-RELATED"/>
    <property type="match status" value="1"/>
</dbReference>
<protein>
    <submittedName>
        <fullName evidence="2">Methyltransferase domain-containing protein</fullName>
    </submittedName>
</protein>
<sequence length="272" mass="29061">MTSATTEAVGTPSQYTFSNTFDAGAQLQLLAAILDQHTEAVLTETGIEPGWKCLDVGAGAGTITAWMADQVGPDGHVTALDTDPQHIRGGGNVAVRQGDVRTLELPEAHYDLIHARLVLLHIAEREAVLRRLVAALAPGGVLVLSEWDGQRRDWMLHAPTPEGAEAFDAFQDALLAELTAHGADLGWARRVPSAMETAGLSDVRAGVHSQLWAGGEPGCLLHLSNAQQLQDALAARGLTAQQLAVLEATMRDPATRAYCYWTFTTTGRRAEN</sequence>
<proteinExistence type="predicted"/>
<reference evidence="3" key="1">
    <citation type="journal article" date="2019" name="Int. J. Syst. Evol. Microbiol.">
        <title>The Global Catalogue of Microorganisms (GCM) 10K type strain sequencing project: providing services to taxonomists for standard genome sequencing and annotation.</title>
        <authorList>
            <consortium name="The Broad Institute Genomics Platform"/>
            <consortium name="The Broad Institute Genome Sequencing Center for Infectious Disease"/>
            <person name="Wu L."/>
            <person name="Ma J."/>
        </authorList>
    </citation>
    <scope>NUCLEOTIDE SEQUENCE [LARGE SCALE GENOMIC DNA]</scope>
    <source>
        <strain evidence="3">CCM 7526</strain>
    </source>
</reference>
<keyword evidence="1" id="KW-0808">Transferase</keyword>
<dbReference type="RefSeq" id="WP_317791561.1">
    <property type="nucleotide sequence ID" value="NZ_AP028461.1"/>
</dbReference>
<organism evidence="2 3">
    <name type="scientific">Actinoplanes sichuanensis</name>
    <dbReference type="NCBI Taxonomy" id="512349"/>
    <lineage>
        <taxon>Bacteria</taxon>
        <taxon>Bacillati</taxon>
        <taxon>Actinomycetota</taxon>
        <taxon>Actinomycetes</taxon>
        <taxon>Micromonosporales</taxon>
        <taxon>Micromonosporaceae</taxon>
        <taxon>Actinoplanes</taxon>
    </lineage>
</organism>
<evidence type="ECO:0000313" key="2">
    <source>
        <dbReference type="EMBL" id="MFD1364604.1"/>
    </source>
</evidence>
<dbReference type="GO" id="GO:0008168">
    <property type="term" value="F:methyltransferase activity"/>
    <property type="evidence" value="ECO:0007669"/>
    <property type="project" value="UniProtKB-KW"/>
</dbReference>
<name>A0ABW4A266_9ACTN</name>
<dbReference type="GO" id="GO:0032259">
    <property type="term" value="P:methylation"/>
    <property type="evidence" value="ECO:0007669"/>
    <property type="project" value="UniProtKB-KW"/>
</dbReference>
<dbReference type="Proteomes" id="UP001597183">
    <property type="component" value="Unassembled WGS sequence"/>
</dbReference>
<comment type="caution">
    <text evidence="2">The sequence shown here is derived from an EMBL/GenBank/DDBJ whole genome shotgun (WGS) entry which is preliminary data.</text>
</comment>